<evidence type="ECO:0000313" key="2">
    <source>
        <dbReference type="EMBL" id="AFZ09516.1"/>
    </source>
</evidence>
<dbReference type="RefSeq" id="WP_015178731.1">
    <property type="nucleotide sequence ID" value="NC_019729.1"/>
</dbReference>
<dbReference type="SMART" id="SM00530">
    <property type="entry name" value="HTH_XRE"/>
    <property type="match status" value="1"/>
</dbReference>
<dbReference type="PROSITE" id="PS50943">
    <property type="entry name" value="HTH_CROC1"/>
    <property type="match status" value="1"/>
</dbReference>
<dbReference type="InterPro" id="IPR010982">
    <property type="entry name" value="Lambda_DNA-bd_dom_sf"/>
</dbReference>
<accession>K9VNI5</accession>
<dbReference type="EMBL" id="CP003614">
    <property type="protein sequence ID" value="AFZ09516.1"/>
    <property type="molecule type" value="Genomic_DNA"/>
</dbReference>
<dbReference type="SUPFAM" id="SSF47413">
    <property type="entry name" value="lambda repressor-like DNA-binding domains"/>
    <property type="match status" value="1"/>
</dbReference>
<proteinExistence type="predicted"/>
<dbReference type="Proteomes" id="UP000010478">
    <property type="component" value="Chromosome"/>
</dbReference>
<feature type="domain" description="HTH cro/C1-type" evidence="1">
    <location>
        <begin position="24"/>
        <end position="69"/>
    </location>
</feature>
<reference evidence="2 3" key="1">
    <citation type="submission" date="2012-05" db="EMBL/GenBank/DDBJ databases">
        <title>Finished chromosome of genome of Oscillatoria sp. PCC 7112.</title>
        <authorList>
            <consortium name="US DOE Joint Genome Institute"/>
            <person name="Gugger M."/>
            <person name="Coursin T."/>
            <person name="Rippka R."/>
            <person name="Tandeau De Marsac N."/>
            <person name="Huntemann M."/>
            <person name="Wei C.-L."/>
            <person name="Han J."/>
            <person name="Detter J.C."/>
            <person name="Han C."/>
            <person name="Tapia R."/>
            <person name="Davenport K."/>
            <person name="Daligault H."/>
            <person name="Erkkila T."/>
            <person name="Gu W."/>
            <person name="Munk A.C.C."/>
            <person name="Teshima H."/>
            <person name="Xu Y."/>
            <person name="Chain P."/>
            <person name="Chen A."/>
            <person name="Krypides N."/>
            <person name="Mavromatis K."/>
            <person name="Markowitz V."/>
            <person name="Szeto E."/>
            <person name="Ivanova N."/>
            <person name="Mikhailova N."/>
            <person name="Ovchinnikova G."/>
            <person name="Pagani I."/>
            <person name="Pati A."/>
            <person name="Goodwin L."/>
            <person name="Peters L."/>
            <person name="Pitluck S."/>
            <person name="Woyke T."/>
            <person name="Kerfeld C."/>
        </authorList>
    </citation>
    <scope>NUCLEOTIDE SEQUENCE [LARGE SCALE GENOMIC DNA]</scope>
    <source>
        <strain evidence="2 3">PCC 7112</strain>
    </source>
</reference>
<dbReference type="KEGG" id="oni:Osc7112_5266"/>
<protein>
    <submittedName>
        <fullName evidence="2">Helix-turn-helix domain protein</fullName>
    </submittedName>
</protein>
<keyword evidence="3" id="KW-1185">Reference proteome</keyword>
<dbReference type="CDD" id="cd00093">
    <property type="entry name" value="HTH_XRE"/>
    <property type="match status" value="1"/>
</dbReference>
<sequence>MTAVVNAEAKKKLIEIVKLARGSMSQRAFGKLLGVSATAVQLWEKGQSIPDTENLAQISVRAGFTLEELLAHLEGKPMREPVDTNDLLKKIQCMPLSDLAVIVRAGMERLADAAVASGKYG</sequence>
<dbReference type="HOGENOM" id="CLU_166121_0_0_3"/>
<organism evidence="2 3">
    <name type="scientific">Phormidium nigroviride PCC 7112</name>
    <dbReference type="NCBI Taxonomy" id="179408"/>
    <lineage>
        <taxon>Bacteria</taxon>
        <taxon>Bacillati</taxon>
        <taxon>Cyanobacteriota</taxon>
        <taxon>Cyanophyceae</taxon>
        <taxon>Oscillatoriophycideae</taxon>
        <taxon>Oscillatoriales</taxon>
        <taxon>Oscillatoriaceae</taxon>
        <taxon>Phormidium</taxon>
    </lineage>
</organism>
<dbReference type="Pfam" id="PF01381">
    <property type="entry name" value="HTH_3"/>
    <property type="match status" value="1"/>
</dbReference>
<name>K9VNI5_9CYAN</name>
<evidence type="ECO:0000259" key="1">
    <source>
        <dbReference type="PROSITE" id="PS50943"/>
    </source>
</evidence>
<dbReference type="InterPro" id="IPR001387">
    <property type="entry name" value="Cro/C1-type_HTH"/>
</dbReference>
<dbReference type="eggNOG" id="COG3917">
    <property type="taxonomic scope" value="Bacteria"/>
</dbReference>
<dbReference type="Gene3D" id="1.10.260.40">
    <property type="entry name" value="lambda repressor-like DNA-binding domains"/>
    <property type="match status" value="1"/>
</dbReference>
<dbReference type="AlphaFoldDB" id="K9VNI5"/>
<dbReference type="GO" id="GO:0003677">
    <property type="term" value="F:DNA binding"/>
    <property type="evidence" value="ECO:0007669"/>
    <property type="project" value="InterPro"/>
</dbReference>
<evidence type="ECO:0000313" key="3">
    <source>
        <dbReference type="Proteomes" id="UP000010478"/>
    </source>
</evidence>
<gene>
    <name evidence="2" type="ORF">Osc7112_5266</name>
</gene>